<evidence type="ECO:0000256" key="1">
    <source>
        <dbReference type="SAM" id="MobiDB-lite"/>
    </source>
</evidence>
<feature type="transmembrane region" description="Helical" evidence="2">
    <location>
        <begin position="139"/>
        <end position="157"/>
    </location>
</feature>
<feature type="compositionally biased region" description="Basic residues" evidence="1">
    <location>
        <begin position="170"/>
        <end position="182"/>
    </location>
</feature>
<keyword evidence="2" id="KW-0812">Transmembrane</keyword>
<feature type="transmembrane region" description="Helical" evidence="2">
    <location>
        <begin position="116"/>
        <end position="133"/>
    </location>
</feature>
<proteinExistence type="predicted"/>
<dbReference type="AlphaFoldDB" id="S4XDV5"/>
<dbReference type="KEGG" id="cter:A606_08445"/>
<name>S4XDV5_9CORY</name>
<feature type="transmembrane region" description="Helical" evidence="2">
    <location>
        <begin position="193"/>
        <end position="215"/>
    </location>
</feature>
<keyword evidence="2" id="KW-0472">Membrane</keyword>
<evidence type="ECO:0000313" key="4">
    <source>
        <dbReference type="Proteomes" id="UP000014809"/>
    </source>
</evidence>
<organism evidence="3 4">
    <name type="scientific">Corynebacterium terpenotabidum Y-11</name>
    <dbReference type="NCBI Taxonomy" id="1200352"/>
    <lineage>
        <taxon>Bacteria</taxon>
        <taxon>Bacillati</taxon>
        <taxon>Actinomycetota</taxon>
        <taxon>Actinomycetes</taxon>
        <taxon>Mycobacteriales</taxon>
        <taxon>Corynebacteriaceae</taxon>
        <taxon>Corynebacterium</taxon>
    </lineage>
</organism>
<protein>
    <submittedName>
        <fullName evidence="3">Uncharacterized protein</fullName>
    </submittedName>
</protein>
<feature type="compositionally biased region" description="Basic and acidic residues" evidence="1">
    <location>
        <begin position="159"/>
        <end position="169"/>
    </location>
</feature>
<feature type="region of interest" description="Disordered" evidence="1">
    <location>
        <begin position="159"/>
        <end position="190"/>
    </location>
</feature>
<dbReference type="HOGENOM" id="CLU_614980_0_0_11"/>
<gene>
    <name evidence="3" type="ORF">A606_08445</name>
</gene>
<dbReference type="Pfam" id="PF19609">
    <property type="entry name" value="DUF6114"/>
    <property type="match status" value="1"/>
</dbReference>
<accession>S4XDV5</accession>
<dbReference type="PATRIC" id="fig|1200352.3.peg.1717"/>
<evidence type="ECO:0000313" key="3">
    <source>
        <dbReference type="EMBL" id="AGP31332.1"/>
    </source>
</evidence>
<dbReference type="RefSeq" id="WP_020441688.1">
    <property type="nucleotide sequence ID" value="NC_021663.1"/>
</dbReference>
<dbReference type="STRING" id="1200352.A606_08445"/>
<dbReference type="InterPro" id="IPR046096">
    <property type="entry name" value="DUF6114"/>
</dbReference>
<reference evidence="3 4" key="1">
    <citation type="submission" date="2012-06" db="EMBL/GenBank/DDBJ databases">
        <title>Complete genome sequence of Corynebacterium terpenotabidum Y-11 (=DSM 44721).</title>
        <authorList>
            <person name="Ruckert C."/>
            <person name="Albersmeier A."/>
            <person name="Al-Dilaimi A."/>
            <person name="Szczepanowski R."/>
            <person name="Kalinowski J."/>
        </authorList>
    </citation>
    <scope>NUCLEOTIDE SEQUENCE [LARGE SCALE GENOMIC DNA]</scope>
    <source>
        <strain evidence="3 4">Y-11</strain>
    </source>
</reference>
<sequence>MAADITDSAGEDADPRAVEAVEAVDPASAGDADVTASAGDEESGYLRRFTLWRQRRPFFSGLFMVLAGVVIIVPAYLTVKIMDILVMISSMSGVSTLVIGAALIMFGLGTWFRPTTAVYLGVFAIIMSVIALPTSNFGGFILGTLLGVTGGIGALSWEDKDRESRSDRRERRRQARARRSAARHTQDATTDGAAARVTGLVAAVVLAITVGGVALTSAVQAQESIGPLTAQGTAGTVTADLVTLSGNVTVNIVPVDTVSGTVNAVVLTADELTAEGLGLDIPGIFTGKMRTIPGSVSRLDGGVEAVVSSMSVAPGVVDGPALPVPVPVNLDGGLGEVLTALGIPEIEVPGEVIESVELHQVTMGLISLRAGNGDIPNVTLGY</sequence>
<feature type="transmembrane region" description="Helical" evidence="2">
    <location>
        <begin position="84"/>
        <end position="109"/>
    </location>
</feature>
<dbReference type="OrthoDB" id="4424274at2"/>
<keyword evidence="4" id="KW-1185">Reference proteome</keyword>
<keyword evidence="2" id="KW-1133">Transmembrane helix</keyword>
<dbReference type="Proteomes" id="UP000014809">
    <property type="component" value="Chromosome"/>
</dbReference>
<dbReference type="eggNOG" id="COG3247">
    <property type="taxonomic scope" value="Bacteria"/>
</dbReference>
<feature type="transmembrane region" description="Helical" evidence="2">
    <location>
        <begin position="57"/>
        <end position="78"/>
    </location>
</feature>
<dbReference type="EMBL" id="CP003696">
    <property type="protein sequence ID" value="AGP31332.1"/>
    <property type="molecule type" value="Genomic_DNA"/>
</dbReference>
<evidence type="ECO:0000256" key="2">
    <source>
        <dbReference type="SAM" id="Phobius"/>
    </source>
</evidence>